<dbReference type="Proteomes" id="UP001595833">
    <property type="component" value="Unassembled WGS sequence"/>
</dbReference>
<comment type="caution">
    <text evidence="1">The sequence shown here is derived from an EMBL/GenBank/DDBJ whole genome shotgun (WGS) entry which is preliminary data.</text>
</comment>
<dbReference type="RefSeq" id="WP_344037182.1">
    <property type="nucleotide sequence ID" value="NZ_BAAAKE010000006.1"/>
</dbReference>
<sequence>MRTGPLAEVLGEERVEEWTRVATELRNDFLADDDLGAEEKYDLVKLCTVYYAHGKPRAVEEHIGGLRIDYLSDVVDIVERLMEGNGQWSYLRGQEWFEEGEHVVAVDVNYYPNRRGFSLFPGFHKDTAGDNVFVNLVFDNDKPTEATEWFADLAEPGEERAERQRRLLLPQSHLEELAHAREVLRARGEATREVRGGVSPHRHTYLSWVDEFVWHATPTPTRRIHYSAEAALAAYEELDSTSEGAFLHVDQEHRAAIAGAEVVATIGDCSGTHLEGWLAARDLGVQDVTPDVARTAWRELYRGGDGAVRFEEDVRERGGSTWRITGRQAVANSPHPHLPDSSEIVETPVGLSNRERANSSAENREALLEVREANAGEPRSFLRTWVRVVAVGGDELEGVEFSSP</sequence>
<keyword evidence="2" id="KW-1185">Reference proteome</keyword>
<proteinExistence type="predicted"/>
<reference evidence="2" key="1">
    <citation type="journal article" date="2019" name="Int. J. Syst. Evol. Microbiol.">
        <title>The Global Catalogue of Microorganisms (GCM) 10K type strain sequencing project: providing services to taxonomists for standard genome sequencing and annotation.</title>
        <authorList>
            <consortium name="The Broad Institute Genomics Platform"/>
            <consortium name="The Broad Institute Genome Sequencing Center for Infectious Disease"/>
            <person name="Wu L."/>
            <person name="Ma J."/>
        </authorList>
    </citation>
    <scope>NUCLEOTIDE SEQUENCE [LARGE SCALE GENOMIC DNA]</scope>
    <source>
        <strain evidence="2">KCTC 12848</strain>
    </source>
</reference>
<evidence type="ECO:0000313" key="2">
    <source>
        <dbReference type="Proteomes" id="UP001595833"/>
    </source>
</evidence>
<organism evidence="1 2">
    <name type="scientific">Saccharothrix xinjiangensis</name>
    <dbReference type="NCBI Taxonomy" id="204798"/>
    <lineage>
        <taxon>Bacteria</taxon>
        <taxon>Bacillati</taxon>
        <taxon>Actinomycetota</taxon>
        <taxon>Actinomycetes</taxon>
        <taxon>Pseudonocardiales</taxon>
        <taxon>Pseudonocardiaceae</taxon>
        <taxon>Saccharothrix</taxon>
    </lineage>
</organism>
<evidence type="ECO:0000313" key="1">
    <source>
        <dbReference type="EMBL" id="MFC5057285.1"/>
    </source>
</evidence>
<accession>A0ABV9Y3R4</accession>
<gene>
    <name evidence="1" type="ORF">ACFPFM_26510</name>
</gene>
<evidence type="ECO:0008006" key="3">
    <source>
        <dbReference type="Google" id="ProtNLM"/>
    </source>
</evidence>
<protein>
    <recommendedName>
        <fullName evidence="3">DUF3500 domain-containing protein</fullName>
    </recommendedName>
</protein>
<name>A0ABV9Y3R4_9PSEU</name>
<dbReference type="EMBL" id="JBHSJB010000027">
    <property type="protein sequence ID" value="MFC5057285.1"/>
    <property type="molecule type" value="Genomic_DNA"/>
</dbReference>